<dbReference type="Pfam" id="PF04097">
    <property type="entry name" value="Nic96"/>
    <property type="match status" value="1"/>
</dbReference>
<keyword evidence="4" id="KW-0653">Protein transport</keyword>
<dbReference type="GO" id="GO:0016973">
    <property type="term" value="P:poly(A)+ mRNA export from nucleus"/>
    <property type="evidence" value="ECO:0007669"/>
    <property type="project" value="TreeGrafter"/>
</dbReference>
<organism evidence="5 6">
    <name type="scientific">Pneumocystis jirovecii (strain RU7)</name>
    <name type="common">Human pneumocystis pneumonia agent</name>
    <dbReference type="NCBI Taxonomy" id="1408657"/>
    <lineage>
        <taxon>Eukaryota</taxon>
        <taxon>Fungi</taxon>
        <taxon>Dikarya</taxon>
        <taxon>Ascomycota</taxon>
        <taxon>Taphrinomycotina</taxon>
        <taxon>Pneumocystomycetes</taxon>
        <taxon>Pneumocystaceae</taxon>
        <taxon>Pneumocystis</taxon>
    </lineage>
</organism>
<evidence type="ECO:0000256" key="4">
    <source>
        <dbReference type="RuleBase" id="RU364035"/>
    </source>
</evidence>
<evidence type="ECO:0000313" key="5">
    <source>
        <dbReference type="EMBL" id="KTW29977.1"/>
    </source>
</evidence>
<keyword evidence="6" id="KW-1185">Reference proteome</keyword>
<keyword evidence="4" id="KW-0472">Membrane</keyword>
<dbReference type="Proteomes" id="UP000053447">
    <property type="component" value="Unassembled WGS sequence"/>
</dbReference>
<dbReference type="InterPro" id="IPR007231">
    <property type="entry name" value="Nucleoporin_int_Nup93/Nic96"/>
</dbReference>
<dbReference type="PANTHER" id="PTHR11225">
    <property type="entry name" value="NUCLEAR PORE COMPLEX PROTEIN NUP93 NUCLEOPORIN NUP93 DEAD EYE PROTEIN"/>
    <property type="match status" value="1"/>
</dbReference>
<comment type="subcellular location">
    <subcellularLocation>
        <location evidence="1">Nucleus envelope</location>
    </subcellularLocation>
    <subcellularLocation>
        <location evidence="4">Nucleus</location>
        <location evidence="4">Nuclear pore complex</location>
    </subcellularLocation>
</comment>
<protein>
    <recommendedName>
        <fullName evidence="4">Nuclear pore protein</fullName>
    </recommendedName>
</protein>
<keyword evidence="4" id="KW-0811">Translocation</keyword>
<comment type="caution">
    <text evidence="5">The sequence shown here is derived from an EMBL/GenBank/DDBJ whole genome shotgun (WGS) entry which is preliminary data.</text>
</comment>
<keyword evidence="3 4" id="KW-0539">Nucleus</keyword>
<dbReference type="GO" id="GO:0017056">
    <property type="term" value="F:structural constituent of nuclear pore"/>
    <property type="evidence" value="ECO:0007669"/>
    <property type="project" value="InterPro"/>
</dbReference>
<keyword evidence="4" id="KW-0906">Nuclear pore complex</keyword>
<dbReference type="RefSeq" id="XP_018229538.1">
    <property type="nucleotide sequence ID" value="XM_018374184.1"/>
</dbReference>
<gene>
    <name evidence="5" type="ORF">T551_01921</name>
</gene>
<dbReference type="VEuPathDB" id="FungiDB:T551_01921"/>
<accession>A0A0W4ZNM4</accession>
<keyword evidence="4" id="KW-0813">Transport</keyword>
<comment type="similarity">
    <text evidence="2 4">Belongs to the nucleoporin interacting component (NIC) family.</text>
</comment>
<keyword evidence="4" id="KW-0509">mRNA transport</keyword>
<name>A0A0W4ZNM4_PNEJ7</name>
<dbReference type="OrthoDB" id="1918363at2759"/>
<dbReference type="AlphaFoldDB" id="A0A0W4ZNM4"/>
<reference evidence="6" key="1">
    <citation type="journal article" date="2016" name="Nat. Commun.">
        <title>Genome analysis of three Pneumocystis species reveals adaptation mechanisms to life exclusively in mammalian hosts.</title>
        <authorList>
            <person name="Ma L."/>
            <person name="Chen Z."/>
            <person name="Huang D.W."/>
            <person name="Kutty G."/>
            <person name="Ishihara M."/>
            <person name="Wang H."/>
            <person name="Abouelleil A."/>
            <person name="Bishop L."/>
            <person name="Davey E."/>
            <person name="Deng R."/>
            <person name="Deng X."/>
            <person name="Fan L."/>
            <person name="Fantoni G."/>
            <person name="Fitzgerald M."/>
            <person name="Gogineni E."/>
            <person name="Goldberg J.M."/>
            <person name="Handley G."/>
            <person name="Hu X."/>
            <person name="Huber C."/>
            <person name="Jiao X."/>
            <person name="Jones K."/>
            <person name="Levin J.Z."/>
            <person name="Liu Y."/>
            <person name="Macdonald P."/>
            <person name="Melnikov A."/>
            <person name="Raley C."/>
            <person name="Sassi M."/>
            <person name="Sherman B.T."/>
            <person name="Song X."/>
            <person name="Sykes S."/>
            <person name="Tran B."/>
            <person name="Walsh L."/>
            <person name="Xia Y."/>
            <person name="Yang J."/>
            <person name="Young S."/>
            <person name="Zeng Q."/>
            <person name="Zheng X."/>
            <person name="Stephens R."/>
            <person name="Nusbaum C."/>
            <person name="Birren B.W."/>
            <person name="Azadi P."/>
            <person name="Lempicki R.A."/>
            <person name="Cuomo C.A."/>
            <person name="Kovacs J.A."/>
        </authorList>
    </citation>
    <scope>NUCLEOTIDE SEQUENCE [LARGE SCALE GENOMIC DNA]</scope>
    <source>
        <strain evidence="6">RU7</strain>
    </source>
</reference>
<evidence type="ECO:0000256" key="3">
    <source>
        <dbReference type="ARBA" id="ARBA00023242"/>
    </source>
</evidence>
<dbReference type="GO" id="GO:0006606">
    <property type="term" value="P:protein import into nucleus"/>
    <property type="evidence" value="ECO:0007669"/>
    <property type="project" value="TreeGrafter"/>
</dbReference>
<evidence type="ECO:0000256" key="2">
    <source>
        <dbReference type="ARBA" id="ARBA00010186"/>
    </source>
</evidence>
<dbReference type="EMBL" id="LFWA01000008">
    <property type="protein sequence ID" value="KTW29977.1"/>
    <property type="molecule type" value="Genomic_DNA"/>
</dbReference>
<dbReference type="STRING" id="1408657.A0A0W4ZNM4"/>
<dbReference type="PANTHER" id="PTHR11225:SF4">
    <property type="entry name" value="NUCLEAR PORE COMPLEX PROTEIN NUP93"/>
    <property type="match status" value="1"/>
</dbReference>
<sequence>MYLQEVVLKPSTLPDILEGSKKLQNELFHQELPQFELNLDQIRQSLEDSAASLGTRDGDTKAHYLLAGSGMNAKETLQVLMSIQLLPFYESTPLIDTDIDGYLRYKKERNILLAIEDMIKQSERDFDAFVARNINNKWERKKTSMLNDVQKSKEVLNMGYSEPEKEAPKDVSEFRTEMSFSTSALKNSKIGCTAFKDFDDVESKVQQVSSISPIQQKYAEVVVLLNEFRLRKKGFGIFNAFGDVARLFRGDVRFQQLSDSWKLLSKIVEENDYLNDHASAKVTNERQFVSYIDDFSLKSTMFKKIISGAKSFLEVQFFSLIEKEISKHPHDAKLGGVPSVENKIRAYLNLKFMKNGKWTKKNLEIVNNIPIWAFLFYFIRCGYLEEAVQYTLKHENLFQKIEKTFPIYIKAYSMSPNGKLPRQLNDRLHAEYNQRIRFVTETSDPYKYVIYKIIGRCELSKRSLPEVLPLAEDYMWLQLSLARSIQDSGESIHERYTLEDVQKTLLSFGAKHFNPKGANPIVYFQLLLLSGQFERAVHYLYSYHPVDAVHFAIALAYYGLLHIPTIDNCLETELLSINDKNIACLNFSRLLCVYAKTFQKSDPKIAIDYLCLICLNSDLSSPIGNIQKNICYEAIKELVLNTREFAQLLGDVRADGTREPGIIEKKLELIQLQSESEYLKTITEQAALQADDDGRTADAILLYHLSEDFDTVVSIINKVLGEALSGSVFNNYVESGDTSLKTNLSLTAMEDPKQLAQNMMSVYFNNVRIYSKISSINRDACKALLKMTDARSAYMEGKWEQCLMVIEQLNIIPLDCNADIGAIKKQAQDFTSLHESIARNVAGLLVMSMESLYKLNNKLKLSPFSDSSRNAKLIELRKRAKSVMIYAGMIQYRMSSEIYSHISRLDVMF</sequence>
<evidence type="ECO:0000313" key="6">
    <source>
        <dbReference type="Proteomes" id="UP000053447"/>
    </source>
</evidence>
<proteinExistence type="inferred from homology"/>
<dbReference type="GO" id="GO:0005643">
    <property type="term" value="C:nuclear pore"/>
    <property type="evidence" value="ECO:0007669"/>
    <property type="project" value="UniProtKB-SubCell"/>
</dbReference>
<dbReference type="GeneID" id="28940439"/>
<evidence type="ECO:0000256" key="1">
    <source>
        <dbReference type="ARBA" id="ARBA00004259"/>
    </source>
</evidence>